<dbReference type="Pfam" id="PF13359">
    <property type="entry name" value="DDE_Tnp_4"/>
    <property type="match status" value="1"/>
</dbReference>
<organism evidence="9 10">
    <name type="scientific">Porites lobata</name>
    <dbReference type="NCBI Taxonomy" id="104759"/>
    <lineage>
        <taxon>Eukaryota</taxon>
        <taxon>Metazoa</taxon>
        <taxon>Cnidaria</taxon>
        <taxon>Anthozoa</taxon>
        <taxon>Hexacorallia</taxon>
        <taxon>Scleractinia</taxon>
        <taxon>Fungiina</taxon>
        <taxon>Poritidae</taxon>
        <taxon>Porites</taxon>
    </lineage>
</organism>
<feature type="domain" description="DDE Tnp4" evidence="8">
    <location>
        <begin position="117"/>
        <end position="225"/>
    </location>
</feature>
<evidence type="ECO:0000256" key="5">
    <source>
        <dbReference type="ARBA" id="ARBA00022723"/>
    </source>
</evidence>
<evidence type="ECO:0000256" key="4">
    <source>
        <dbReference type="ARBA" id="ARBA00022722"/>
    </source>
</evidence>
<comment type="cofactor">
    <cofactor evidence="1">
        <name>a divalent metal cation</name>
        <dbReference type="ChEBI" id="CHEBI:60240"/>
    </cofactor>
</comment>
<dbReference type="PANTHER" id="PTHR22930">
    <property type="match status" value="1"/>
</dbReference>
<dbReference type="Proteomes" id="UP001159405">
    <property type="component" value="Unassembled WGS sequence"/>
</dbReference>
<keyword evidence="5" id="KW-0479">Metal-binding</keyword>
<comment type="similarity">
    <text evidence="3">Belongs to the HARBI1 family.</text>
</comment>
<comment type="caution">
    <text evidence="9">The sequence shown here is derived from an EMBL/GenBank/DDBJ whole genome shotgun (WGS) entry which is preliminary data.</text>
</comment>
<evidence type="ECO:0000313" key="9">
    <source>
        <dbReference type="EMBL" id="CAH3163600.1"/>
    </source>
</evidence>
<dbReference type="PANTHER" id="PTHR22930:SF85">
    <property type="entry name" value="GH03217P-RELATED"/>
    <property type="match status" value="1"/>
</dbReference>
<sequence length="278" mass="31543">MAEKLILLNKMLDEAVNELLGCEDEEEIHLIGSIMPFVRNDLKRNANFYEVLVPLYSFHFQFHFQMTRTKFEALSREVAATGSIPRGNRFGRKPIPIDKQVLTFIWFISNMESMRSLVCDDNMIFRDVLAGWPGSVHDSRILRNSSLCSTAANKCPGATHLLDDGGYPLQRFVAQRFNQILSSIRQVVERAIRLLKGRWRKLSLLQLLDIELMVHLIMTACVLHNFCILHDDFDENYFLHNDDSGDDGCVGLDGCAPGGPGGVRLVEASRIQQMNIVC</sequence>
<protein>
    <recommendedName>
        <fullName evidence="8">DDE Tnp4 domain-containing protein</fullName>
    </recommendedName>
</protein>
<evidence type="ECO:0000256" key="6">
    <source>
        <dbReference type="ARBA" id="ARBA00022801"/>
    </source>
</evidence>
<keyword evidence="7" id="KW-0539">Nucleus</keyword>
<keyword evidence="6" id="KW-0378">Hydrolase</keyword>
<gene>
    <name evidence="9" type="ORF">PLOB_00005935</name>
</gene>
<reference evidence="9 10" key="1">
    <citation type="submission" date="2022-05" db="EMBL/GenBank/DDBJ databases">
        <authorList>
            <consortium name="Genoscope - CEA"/>
            <person name="William W."/>
        </authorList>
    </citation>
    <scope>NUCLEOTIDE SEQUENCE [LARGE SCALE GENOMIC DNA]</scope>
</reference>
<dbReference type="InterPro" id="IPR045249">
    <property type="entry name" value="HARBI1-like"/>
</dbReference>
<dbReference type="EMBL" id="CALNXK010000126">
    <property type="protein sequence ID" value="CAH3163600.1"/>
    <property type="molecule type" value="Genomic_DNA"/>
</dbReference>
<dbReference type="InterPro" id="IPR027806">
    <property type="entry name" value="HARBI1_dom"/>
</dbReference>
<keyword evidence="4" id="KW-0540">Nuclease</keyword>
<evidence type="ECO:0000313" key="10">
    <source>
        <dbReference type="Proteomes" id="UP001159405"/>
    </source>
</evidence>
<comment type="subcellular location">
    <subcellularLocation>
        <location evidence="2">Nucleus</location>
    </subcellularLocation>
</comment>
<name>A0ABN8QKB0_9CNID</name>
<proteinExistence type="inferred from homology"/>
<evidence type="ECO:0000256" key="3">
    <source>
        <dbReference type="ARBA" id="ARBA00006958"/>
    </source>
</evidence>
<evidence type="ECO:0000256" key="1">
    <source>
        <dbReference type="ARBA" id="ARBA00001968"/>
    </source>
</evidence>
<evidence type="ECO:0000259" key="8">
    <source>
        <dbReference type="Pfam" id="PF13359"/>
    </source>
</evidence>
<accession>A0ABN8QKB0</accession>
<evidence type="ECO:0000256" key="2">
    <source>
        <dbReference type="ARBA" id="ARBA00004123"/>
    </source>
</evidence>
<keyword evidence="10" id="KW-1185">Reference proteome</keyword>
<evidence type="ECO:0000256" key="7">
    <source>
        <dbReference type="ARBA" id="ARBA00023242"/>
    </source>
</evidence>